<dbReference type="PROSITE" id="PS51819">
    <property type="entry name" value="VOC"/>
    <property type="match status" value="1"/>
</dbReference>
<dbReference type="PANTHER" id="PTHR34109">
    <property type="entry name" value="BNAUNNG04460D PROTEIN-RELATED"/>
    <property type="match status" value="1"/>
</dbReference>
<dbReference type="PANTHER" id="PTHR34109:SF1">
    <property type="entry name" value="VOC DOMAIN-CONTAINING PROTEIN"/>
    <property type="match status" value="1"/>
</dbReference>
<name>A0AA41QHY0_9MICO</name>
<proteinExistence type="predicted"/>
<dbReference type="InterPro" id="IPR004360">
    <property type="entry name" value="Glyas_Fos-R_dOase_dom"/>
</dbReference>
<keyword evidence="2" id="KW-0223">Dioxygenase</keyword>
<accession>A0AA41QHY0</accession>
<dbReference type="InterPro" id="IPR037523">
    <property type="entry name" value="VOC_core"/>
</dbReference>
<organism evidence="2 3">
    <name type="scientific">Antribacter soli</name>
    <dbReference type="NCBI Taxonomy" id="2910976"/>
    <lineage>
        <taxon>Bacteria</taxon>
        <taxon>Bacillati</taxon>
        <taxon>Actinomycetota</taxon>
        <taxon>Actinomycetes</taxon>
        <taxon>Micrococcales</taxon>
        <taxon>Promicromonosporaceae</taxon>
        <taxon>Antribacter</taxon>
    </lineage>
</organism>
<dbReference type="Gene3D" id="3.10.180.10">
    <property type="entry name" value="2,3-Dihydroxybiphenyl 1,2-Dioxygenase, domain 1"/>
    <property type="match status" value="1"/>
</dbReference>
<protein>
    <submittedName>
        <fullName evidence="2">Glyoxalase/bleomycin resistance/extradiol dioxygenase family protein</fullName>
    </submittedName>
</protein>
<evidence type="ECO:0000313" key="3">
    <source>
        <dbReference type="Proteomes" id="UP001165405"/>
    </source>
</evidence>
<dbReference type="Proteomes" id="UP001165405">
    <property type="component" value="Unassembled WGS sequence"/>
</dbReference>
<dbReference type="GO" id="GO:0051213">
    <property type="term" value="F:dioxygenase activity"/>
    <property type="evidence" value="ECO:0007669"/>
    <property type="project" value="UniProtKB-KW"/>
</dbReference>
<dbReference type="SUPFAM" id="SSF54593">
    <property type="entry name" value="Glyoxalase/Bleomycin resistance protein/Dihydroxybiphenyl dioxygenase"/>
    <property type="match status" value="1"/>
</dbReference>
<dbReference type="EMBL" id="JAKGSG010000072">
    <property type="protein sequence ID" value="MCF4123754.1"/>
    <property type="molecule type" value="Genomic_DNA"/>
</dbReference>
<gene>
    <name evidence="2" type="ORF">L1785_22605</name>
</gene>
<evidence type="ECO:0000313" key="2">
    <source>
        <dbReference type="EMBL" id="MCF4123754.1"/>
    </source>
</evidence>
<dbReference type="InterPro" id="IPR029068">
    <property type="entry name" value="Glyas_Bleomycin-R_OHBP_Dase"/>
</dbReference>
<feature type="domain" description="VOC" evidence="1">
    <location>
        <begin position="4"/>
        <end position="128"/>
    </location>
</feature>
<reference evidence="2" key="1">
    <citation type="submission" date="2022-01" db="EMBL/GenBank/DDBJ databases">
        <title>Antribacter sp. nov., isolated from Guizhou of China.</title>
        <authorList>
            <person name="Chengliang C."/>
            <person name="Ya Z."/>
        </authorList>
    </citation>
    <scope>NUCLEOTIDE SEQUENCE</scope>
    <source>
        <strain evidence="2">KLBMP 9083</strain>
    </source>
</reference>
<dbReference type="AlphaFoldDB" id="A0AA41QHY0"/>
<keyword evidence="2" id="KW-0560">Oxidoreductase</keyword>
<keyword evidence="3" id="KW-1185">Reference proteome</keyword>
<comment type="caution">
    <text evidence="2">The sequence shown here is derived from an EMBL/GenBank/DDBJ whole genome shotgun (WGS) entry which is preliminary data.</text>
</comment>
<dbReference type="RefSeq" id="WP_236091500.1">
    <property type="nucleotide sequence ID" value="NZ_JAKGSG010000072.1"/>
</dbReference>
<sequence>MRMSPLHPNITVTGAREAIAFYEAAFGAELVDAVTAGDAIIHSDLVLRSPAGESTFTVAEAFPPDSVAPDGGATHASFTVPVEDTDAAYARAIEAGATSVTEPGDWFEGFRQAAVRCPFGHRWFLVTVADSVTAADVQRASDAWMADQS</sequence>
<dbReference type="Pfam" id="PF00903">
    <property type="entry name" value="Glyoxalase"/>
    <property type="match status" value="1"/>
</dbReference>
<evidence type="ECO:0000259" key="1">
    <source>
        <dbReference type="PROSITE" id="PS51819"/>
    </source>
</evidence>